<feature type="modified residue" description="4-aspartylphosphate" evidence="6">
    <location>
        <position position="53"/>
    </location>
</feature>
<dbReference type="InterPro" id="IPR001789">
    <property type="entry name" value="Sig_transdc_resp-reg_receiver"/>
</dbReference>
<evidence type="ECO:0000256" key="6">
    <source>
        <dbReference type="PROSITE-ProRule" id="PRU00169"/>
    </source>
</evidence>
<dbReference type="SUPFAM" id="SSF46894">
    <property type="entry name" value="C-terminal effector domain of the bipartite response regulators"/>
    <property type="match status" value="1"/>
</dbReference>
<dbReference type="PROSITE" id="PS51755">
    <property type="entry name" value="OMPR_PHOB"/>
    <property type="match status" value="1"/>
</dbReference>
<name>A0A4R4RWL8_9ACTN</name>
<dbReference type="Proteomes" id="UP000295621">
    <property type="component" value="Unassembled WGS sequence"/>
</dbReference>
<evidence type="ECO:0000259" key="9">
    <source>
        <dbReference type="PROSITE" id="PS51755"/>
    </source>
</evidence>
<dbReference type="InterPro" id="IPR016032">
    <property type="entry name" value="Sig_transdc_resp-reg_C-effctor"/>
</dbReference>
<keyword evidence="2" id="KW-0902">Two-component regulatory system</keyword>
<evidence type="ECO:0000256" key="7">
    <source>
        <dbReference type="PROSITE-ProRule" id="PRU01091"/>
    </source>
</evidence>
<gene>
    <name evidence="10" type="ORF">E1212_06395</name>
</gene>
<organism evidence="10 11">
    <name type="scientific">Jiangella ureilytica</name>
    <dbReference type="NCBI Taxonomy" id="2530374"/>
    <lineage>
        <taxon>Bacteria</taxon>
        <taxon>Bacillati</taxon>
        <taxon>Actinomycetota</taxon>
        <taxon>Actinomycetes</taxon>
        <taxon>Jiangellales</taxon>
        <taxon>Jiangellaceae</taxon>
        <taxon>Jiangella</taxon>
    </lineage>
</organism>
<reference evidence="10 11" key="1">
    <citation type="submission" date="2019-02" db="EMBL/GenBank/DDBJ databases">
        <title>Draft genome sequences of novel Actinobacteria.</title>
        <authorList>
            <person name="Sahin N."/>
            <person name="Ay H."/>
            <person name="Saygin H."/>
        </authorList>
    </citation>
    <scope>NUCLEOTIDE SEQUENCE [LARGE SCALE GENOMIC DNA]</scope>
    <source>
        <strain evidence="10 11">KC603</strain>
    </source>
</reference>
<dbReference type="SUPFAM" id="SSF52172">
    <property type="entry name" value="CheY-like"/>
    <property type="match status" value="1"/>
</dbReference>
<dbReference type="PROSITE" id="PS50110">
    <property type="entry name" value="RESPONSE_REGULATORY"/>
    <property type="match status" value="1"/>
</dbReference>
<dbReference type="CDD" id="cd17574">
    <property type="entry name" value="REC_OmpR"/>
    <property type="match status" value="1"/>
</dbReference>
<protein>
    <submittedName>
        <fullName evidence="10">Response regulator transcription factor</fullName>
    </submittedName>
</protein>
<feature type="domain" description="OmpR/PhoB-type" evidence="9">
    <location>
        <begin position="133"/>
        <end position="234"/>
    </location>
</feature>
<dbReference type="GO" id="GO:0005829">
    <property type="term" value="C:cytosol"/>
    <property type="evidence" value="ECO:0007669"/>
    <property type="project" value="TreeGrafter"/>
</dbReference>
<dbReference type="OrthoDB" id="5511894at2"/>
<evidence type="ECO:0000256" key="4">
    <source>
        <dbReference type="ARBA" id="ARBA00023125"/>
    </source>
</evidence>
<dbReference type="InterPro" id="IPR039420">
    <property type="entry name" value="WalR-like"/>
</dbReference>
<dbReference type="InterPro" id="IPR036388">
    <property type="entry name" value="WH-like_DNA-bd_sf"/>
</dbReference>
<keyword evidence="11" id="KW-1185">Reference proteome</keyword>
<dbReference type="Pfam" id="PF00072">
    <property type="entry name" value="Response_reg"/>
    <property type="match status" value="1"/>
</dbReference>
<evidence type="ECO:0000256" key="2">
    <source>
        <dbReference type="ARBA" id="ARBA00023012"/>
    </source>
</evidence>
<dbReference type="PANTHER" id="PTHR48111">
    <property type="entry name" value="REGULATOR OF RPOS"/>
    <property type="match status" value="1"/>
</dbReference>
<feature type="DNA-binding region" description="OmpR/PhoB-type" evidence="7">
    <location>
        <begin position="133"/>
        <end position="234"/>
    </location>
</feature>
<keyword evidence="5" id="KW-0804">Transcription</keyword>
<dbReference type="Gene3D" id="6.10.250.690">
    <property type="match status" value="1"/>
</dbReference>
<keyword evidence="1 6" id="KW-0597">Phosphoprotein</keyword>
<keyword evidence="4 7" id="KW-0238">DNA-binding</keyword>
<comment type="caution">
    <text evidence="10">The sequence shown here is derived from an EMBL/GenBank/DDBJ whole genome shotgun (WGS) entry which is preliminary data.</text>
</comment>
<dbReference type="SMART" id="SM00448">
    <property type="entry name" value="REC"/>
    <property type="match status" value="1"/>
</dbReference>
<evidence type="ECO:0000256" key="5">
    <source>
        <dbReference type="ARBA" id="ARBA00023163"/>
    </source>
</evidence>
<dbReference type="InterPro" id="IPR011006">
    <property type="entry name" value="CheY-like_superfamily"/>
</dbReference>
<evidence type="ECO:0000256" key="3">
    <source>
        <dbReference type="ARBA" id="ARBA00023015"/>
    </source>
</evidence>
<dbReference type="GO" id="GO:0000976">
    <property type="term" value="F:transcription cis-regulatory region binding"/>
    <property type="evidence" value="ECO:0007669"/>
    <property type="project" value="TreeGrafter"/>
</dbReference>
<sequence>MSRRVLVLEDDYGLRTSLRLVLEQDGYTVAEAADAVTALALVRSEHVDVMLVDLMLGGLDGYTFIRSARPETTAPIIVISARDGSRDVVTALEAGADDYVRKPFDVAEVQARLRAALRRPDIAAHGASDPGTAVVLDSRHGPLVFDPVAATLKRGEEEVHLTHTEFKLLHALTENAGKVMGRGSLLSRVWTDGHFGDDRIVDVHIRRLRTKIEQDPGAPAIVLTIRGLGYRLDLR</sequence>
<accession>A0A4R4RWL8</accession>
<dbReference type="SMART" id="SM00862">
    <property type="entry name" value="Trans_reg_C"/>
    <property type="match status" value="1"/>
</dbReference>
<proteinExistence type="predicted"/>
<evidence type="ECO:0000256" key="1">
    <source>
        <dbReference type="ARBA" id="ARBA00022553"/>
    </source>
</evidence>
<dbReference type="InterPro" id="IPR001867">
    <property type="entry name" value="OmpR/PhoB-type_DNA-bd"/>
</dbReference>
<dbReference type="GO" id="GO:0000156">
    <property type="term" value="F:phosphorelay response regulator activity"/>
    <property type="evidence" value="ECO:0007669"/>
    <property type="project" value="TreeGrafter"/>
</dbReference>
<feature type="domain" description="Response regulatory" evidence="8">
    <location>
        <begin position="4"/>
        <end position="117"/>
    </location>
</feature>
<dbReference type="PANTHER" id="PTHR48111:SF21">
    <property type="entry name" value="DNA-BINDING DUAL MASTER TRANSCRIPTIONAL REGULATOR RPAA"/>
    <property type="match status" value="1"/>
</dbReference>
<dbReference type="CDD" id="cd00383">
    <property type="entry name" value="trans_reg_C"/>
    <property type="match status" value="1"/>
</dbReference>
<dbReference type="EMBL" id="SMKL01000010">
    <property type="protein sequence ID" value="TDC53292.1"/>
    <property type="molecule type" value="Genomic_DNA"/>
</dbReference>
<dbReference type="GO" id="GO:0006355">
    <property type="term" value="P:regulation of DNA-templated transcription"/>
    <property type="evidence" value="ECO:0007669"/>
    <property type="project" value="InterPro"/>
</dbReference>
<evidence type="ECO:0000313" key="10">
    <source>
        <dbReference type="EMBL" id="TDC53292.1"/>
    </source>
</evidence>
<evidence type="ECO:0000313" key="11">
    <source>
        <dbReference type="Proteomes" id="UP000295621"/>
    </source>
</evidence>
<evidence type="ECO:0000259" key="8">
    <source>
        <dbReference type="PROSITE" id="PS50110"/>
    </source>
</evidence>
<dbReference type="AlphaFoldDB" id="A0A4R4RWL8"/>
<dbReference type="Gene3D" id="1.10.10.10">
    <property type="entry name" value="Winged helix-like DNA-binding domain superfamily/Winged helix DNA-binding domain"/>
    <property type="match status" value="1"/>
</dbReference>
<dbReference type="Pfam" id="PF00486">
    <property type="entry name" value="Trans_reg_C"/>
    <property type="match status" value="1"/>
</dbReference>
<keyword evidence="3" id="KW-0805">Transcription regulation</keyword>
<dbReference type="GO" id="GO:0032993">
    <property type="term" value="C:protein-DNA complex"/>
    <property type="evidence" value="ECO:0007669"/>
    <property type="project" value="TreeGrafter"/>
</dbReference>
<dbReference type="Gene3D" id="3.40.50.2300">
    <property type="match status" value="1"/>
</dbReference>